<dbReference type="AlphaFoldDB" id="A0AB39ZAA3"/>
<reference evidence="2" key="1">
    <citation type="submission" date="2025-08" db="UniProtKB">
        <authorList>
            <consortium name="RefSeq"/>
        </authorList>
    </citation>
    <scope>IDENTIFICATION</scope>
</reference>
<dbReference type="GeneID" id="108010510"/>
<sequence length="451" mass="50982">MDMDIYSSEIGQTHATRFLFSRASLLSDSRSSGMRFRTCVTIGLIEPPRNRGLMELNNDCLLMICEHLSLGDQLRLMGLQEERLSSLILRLWNSKYAKQFDFRRELHLKLLEPDEQAEILDHLGQRTRALINLPGTGEGCRMWLKRKRRSLNHLQRLSFTKSNTFVIQKLPHLCPNLVDLKLGEGADLTPLEMDYLLKNLKHLRVFELRSNRNCSQLKYQYPRNLETLRLPACMVNTSAPEIFQLSGLRELTAFLCQNSGQGHLAADDDDDGKANASATGTLSACLQQIRGRNCRIVGLRLQCRLDDWLLPVAIVEDVFRLQSFAWHSQLTVHYDVADGSVKWMPQRPQAVHSLLRFLATQAACLRQLDFTRNAHATPTFLAQLDAHLKRAGGCPSTQLTNTDANADVSADADADVDTAETNDLAFVELELLHLPNEQTEANTGEMTAMRD</sequence>
<dbReference type="InterPro" id="IPR032675">
    <property type="entry name" value="LRR_dom_sf"/>
</dbReference>
<dbReference type="RefSeq" id="XP_016930876.3">
    <property type="nucleotide sequence ID" value="XM_017075387.4"/>
</dbReference>
<organism evidence="1 2">
    <name type="scientific">Drosophila suzukii</name>
    <name type="common">Spotted-wing drosophila fruit fly</name>
    <dbReference type="NCBI Taxonomy" id="28584"/>
    <lineage>
        <taxon>Eukaryota</taxon>
        <taxon>Metazoa</taxon>
        <taxon>Ecdysozoa</taxon>
        <taxon>Arthropoda</taxon>
        <taxon>Hexapoda</taxon>
        <taxon>Insecta</taxon>
        <taxon>Pterygota</taxon>
        <taxon>Neoptera</taxon>
        <taxon>Endopterygota</taxon>
        <taxon>Diptera</taxon>
        <taxon>Brachycera</taxon>
        <taxon>Muscomorpha</taxon>
        <taxon>Ephydroidea</taxon>
        <taxon>Drosophilidae</taxon>
        <taxon>Drosophila</taxon>
        <taxon>Sophophora</taxon>
    </lineage>
</organism>
<keyword evidence="1" id="KW-1185">Reference proteome</keyword>
<dbReference type="Gene3D" id="3.80.10.10">
    <property type="entry name" value="Ribonuclease Inhibitor"/>
    <property type="match status" value="1"/>
</dbReference>
<dbReference type="Proteomes" id="UP001652628">
    <property type="component" value="Chromosome 3"/>
</dbReference>
<accession>A0AB39ZAA3</accession>
<evidence type="ECO:0000313" key="2">
    <source>
        <dbReference type="RefSeq" id="XP_016930876.3"/>
    </source>
</evidence>
<dbReference type="SUPFAM" id="SSF52058">
    <property type="entry name" value="L domain-like"/>
    <property type="match status" value="1"/>
</dbReference>
<name>A0AB39ZAA3_DROSZ</name>
<evidence type="ECO:0000313" key="1">
    <source>
        <dbReference type="Proteomes" id="UP001652628"/>
    </source>
</evidence>
<gene>
    <name evidence="2" type="primary">LOC108010510</name>
</gene>
<evidence type="ECO:0008006" key="3">
    <source>
        <dbReference type="Google" id="ProtNLM"/>
    </source>
</evidence>
<proteinExistence type="predicted"/>
<protein>
    <recommendedName>
        <fullName evidence="3">F-box domain-containing protein</fullName>
    </recommendedName>
</protein>